<feature type="non-terminal residue" evidence="2">
    <location>
        <position position="361"/>
    </location>
</feature>
<feature type="transmembrane region" description="Helical" evidence="1">
    <location>
        <begin position="329"/>
        <end position="348"/>
    </location>
</feature>
<proteinExistence type="predicted"/>
<sequence>MKCTFDELHSDSVMITENMYAELYKSQPAIENCYLRKPMHDHELEANLLSINKELLNDQCLLPSVMPEKTDETSEIDINSTGTEGEENIQIKSCHSEQTYYMSVDDSSLKSGINSFCNRGPVNEHFAMDKPVVDYRAEKLSEFQNHNAKTENKQLRSFDLRQTSHLSCVDICDHKLETNSFCNEDSLNEHCPPLISAAENIKSTSSESWLNMKFKNGETSHIESLDEKQVSHLSYDAENTSKIETSFHVNDYGKLNPNLSSVEVKLPSNIHREYSPGCDISPQLSEILHKMNCDKTESLVLRTSCEKEANMYKFKQQFISNLMIQNHTFMFGSVLLITTGSGIATGEYKKMKLKVFFRSEA</sequence>
<dbReference type="Proteomes" id="UP000054359">
    <property type="component" value="Unassembled WGS sequence"/>
</dbReference>
<dbReference type="AlphaFoldDB" id="A0A087UGQ7"/>
<protein>
    <submittedName>
        <fullName evidence="2">Uncharacterized protein</fullName>
    </submittedName>
</protein>
<keyword evidence="3" id="KW-1185">Reference proteome</keyword>
<name>A0A087UGQ7_STEMI</name>
<keyword evidence="1" id="KW-1133">Transmembrane helix</keyword>
<keyword evidence="1" id="KW-0472">Membrane</keyword>
<organism evidence="2 3">
    <name type="scientific">Stegodyphus mimosarum</name>
    <name type="common">African social velvet spider</name>
    <dbReference type="NCBI Taxonomy" id="407821"/>
    <lineage>
        <taxon>Eukaryota</taxon>
        <taxon>Metazoa</taxon>
        <taxon>Ecdysozoa</taxon>
        <taxon>Arthropoda</taxon>
        <taxon>Chelicerata</taxon>
        <taxon>Arachnida</taxon>
        <taxon>Araneae</taxon>
        <taxon>Araneomorphae</taxon>
        <taxon>Entelegynae</taxon>
        <taxon>Eresoidea</taxon>
        <taxon>Eresidae</taxon>
        <taxon>Stegodyphus</taxon>
    </lineage>
</organism>
<evidence type="ECO:0000313" key="2">
    <source>
        <dbReference type="EMBL" id="KFM76546.1"/>
    </source>
</evidence>
<reference evidence="2 3" key="1">
    <citation type="submission" date="2013-11" db="EMBL/GenBank/DDBJ databases">
        <title>Genome sequencing of Stegodyphus mimosarum.</title>
        <authorList>
            <person name="Bechsgaard J."/>
        </authorList>
    </citation>
    <scope>NUCLEOTIDE SEQUENCE [LARGE SCALE GENOMIC DNA]</scope>
</reference>
<keyword evidence="1" id="KW-0812">Transmembrane</keyword>
<evidence type="ECO:0000313" key="3">
    <source>
        <dbReference type="Proteomes" id="UP000054359"/>
    </source>
</evidence>
<accession>A0A087UGQ7</accession>
<gene>
    <name evidence="2" type="ORF">X975_06226</name>
</gene>
<dbReference type="EMBL" id="KK119725">
    <property type="protein sequence ID" value="KFM76546.1"/>
    <property type="molecule type" value="Genomic_DNA"/>
</dbReference>
<evidence type="ECO:0000256" key="1">
    <source>
        <dbReference type="SAM" id="Phobius"/>
    </source>
</evidence>